<dbReference type="InterPro" id="IPR046902">
    <property type="entry name" value="ABC-3C_MC4"/>
</dbReference>
<dbReference type="EMBL" id="RJAI01000105">
    <property type="protein sequence ID" value="RNF77618.1"/>
    <property type="molecule type" value="Genomic_DNA"/>
</dbReference>
<dbReference type="Proteomes" id="UP000278162">
    <property type="component" value="Unassembled WGS sequence"/>
</dbReference>
<evidence type="ECO:0000313" key="1">
    <source>
        <dbReference type="EMBL" id="RNF77618.1"/>
    </source>
</evidence>
<sequence length="190" mass="21276">MSQKLPYLLIDDDFTLNYGIIVLILYKLGLSTKKNAVLDFEKLQIFLYLVKNPSKINPLLALAGKKFTPINSQYTYTIESLSTNVDVLFDRSKLKFLLRQLAARGMLECDSLTDPKSLKYLLSPNGIQFAESLTSSAPETNKDSDFNFSTPPPAENYFVAALEVISSLIAIQSQTTTRLNAYLNTIFKGN</sequence>
<evidence type="ECO:0000313" key="2">
    <source>
        <dbReference type="Proteomes" id="UP000278162"/>
    </source>
</evidence>
<protein>
    <submittedName>
        <fullName evidence="1">Uncharacterized protein</fullName>
    </submittedName>
</protein>
<accession>A0A3M8S922</accession>
<organism evidence="1 2">
    <name type="scientific">Pseudomonas putida</name>
    <name type="common">Arthrobacter siderocapsulatus</name>
    <dbReference type="NCBI Taxonomy" id="303"/>
    <lineage>
        <taxon>Bacteria</taxon>
        <taxon>Pseudomonadati</taxon>
        <taxon>Pseudomonadota</taxon>
        <taxon>Gammaproteobacteria</taxon>
        <taxon>Pseudomonadales</taxon>
        <taxon>Pseudomonadaceae</taxon>
        <taxon>Pseudomonas</taxon>
    </lineage>
</organism>
<dbReference type="AlphaFoldDB" id="A0A3M8S922"/>
<dbReference type="RefSeq" id="WP_123085799.1">
    <property type="nucleotide sequence ID" value="NZ_RJAI01000105.1"/>
</dbReference>
<name>A0A3M8S922_PSEPU</name>
<reference evidence="1 2" key="1">
    <citation type="submission" date="2018-10" db="EMBL/GenBank/DDBJ databases">
        <title>An outbreak of IMP-63 producing strain in France.</title>
        <authorList>
            <person name="Bour M."/>
            <person name="Liapis E."/>
            <person name="Plesiat P."/>
        </authorList>
    </citation>
    <scope>NUCLEOTIDE SEQUENCE [LARGE SCALE GENOMIC DNA]</scope>
    <source>
        <strain evidence="1 2">12917</strain>
    </source>
</reference>
<comment type="caution">
    <text evidence="1">The sequence shown here is derived from an EMBL/GenBank/DDBJ whole genome shotgun (WGS) entry which is preliminary data.</text>
</comment>
<gene>
    <name evidence="1" type="ORF">EFK07_29930</name>
</gene>
<proteinExistence type="predicted"/>
<dbReference type="Pfam" id="PF20290">
    <property type="entry name" value="MC4"/>
    <property type="match status" value="1"/>
</dbReference>